<accession>A0A061BAQ1</accession>
<dbReference type="InterPro" id="IPR002937">
    <property type="entry name" value="Amino_oxidase"/>
</dbReference>
<dbReference type="PANTHER" id="PTHR42923">
    <property type="entry name" value="PROTOPORPHYRINOGEN OXIDASE"/>
    <property type="match status" value="1"/>
</dbReference>
<dbReference type="EMBL" id="LK052948">
    <property type="protein sequence ID" value="CDR47015.1"/>
    <property type="molecule type" value="Genomic_DNA"/>
</dbReference>
<dbReference type="AlphaFoldDB" id="A0A061BAQ1"/>
<dbReference type="GO" id="GO:0004729">
    <property type="term" value="F:oxygen-dependent protoporphyrinogen oxidase activity"/>
    <property type="evidence" value="ECO:0007669"/>
    <property type="project" value="UniProtKB-UniRule"/>
</dbReference>
<name>A0A061BAQ1_RHOTO</name>
<evidence type="ECO:0000256" key="6">
    <source>
        <dbReference type="ARBA" id="ARBA00022827"/>
    </source>
</evidence>
<protein>
    <recommendedName>
        <fullName evidence="4 11">Protoporphyrinogen oxidase</fullName>
        <ecNumber evidence="4 11">1.3.3.4</ecNumber>
    </recommendedName>
</protein>
<comment type="subcellular location">
    <subcellularLocation>
        <location evidence="11">Mitochondrion inner membrane</location>
    </subcellularLocation>
</comment>
<comment type="catalytic activity">
    <reaction evidence="10 11">
        <text>protoporphyrinogen IX + 3 O2 = protoporphyrin IX + 3 H2O2</text>
        <dbReference type="Rhea" id="RHEA:25576"/>
        <dbReference type="ChEBI" id="CHEBI:15379"/>
        <dbReference type="ChEBI" id="CHEBI:16240"/>
        <dbReference type="ChEBI" id="CHEBI:57306"/>
        <dbReference type="ChEBI" id="CHEBI:57307"/>
        <dbReference type="EC" id="1.3.3.4"/>
    </reaction>
</comment>
<evidence type="ECO:0000256" key="2">
    <source>
        <dbReference type="ARBA" id="ARBA00005073"/>
    </source>
</evidence>
<reference evidence="13" key="1">
    <citation type="journal article" date="2014" name="Genome Announc.">
        <title>Draft genome sequence of Rhodosporidium toruloides CECT1137, an oleaginous yeast of biotechnological interest.</title>
        <authorList>
            <person name="Morin N."/>
            <person name="Calcas X."/>
            <person name="Devillers H."/>
            <person name="Durrens P."/>
            <person name="Sherman D.J."/>
            <person name="Nicaud J.-M."/>
            <person name="Neuveglise C."/>
        </authorList>
    </citation>
    <scope>NUCLEOTIDE SEQUENCE</scope>
    <source>
        <strain evidence="13">CECT1137</strain>
    </source>
</reference>
<dbReference type="UniPathway" id="UPA00251">
    <property type="reaction ID" value="UER00324"/>
</dbReference>
<keyword evidence="5 11" id="KW-0285">Flavoprotein</keyword>
<evidence type="ECO:0000256" key="8">
    <source>
        <dbReference type="ARBA" id="ARBA00023133"/>
    </source>
</evidence>
<evidence type="ECO:0000259" key="12">
    <source>
        <dbReference type="Pfam" id="PF01593"/>
    </source>
</evidence>
<comment type="similarity">
    <text evidence="3 11">Belongs to the protoporphyrinogen/coproporphyrinogen oxidase family. Protoporphyrinogen oxidase subfamily.</text>
</comment>
<dbReference type="OrthoDB" id="438553at2759"/>
<dbReference type="Pfam" id="PF01593">
    <property type="entry name" value="Amino_oxidase"/>
    <property type="match status" value="1"/>
</dbReference>
<dbReference type="Gene3D" id="3.50.50.60">
    <property type="entry name" value="FAD/NAD(P)-binding domain"/>
    <property type="match status" value="1"/>
</dbReference>
<dbReference type="InterPro" id="IPR036188">
    <property type="entry name" value="FAD/NAD-bd_sf"/>
</dbReference>
<evidence type="ECO:0000313" key="13">
    <source>
        <dbReference type="EMBL" id="CDR47015.1"/>
    </source>
</evidence>
<keyword evidence="6 11" id="KW-0274">FAD</keyword>
<gene>
    <name evidence="13" type="ORF">RHTO0S_13e04764g</name>
</gene>
<evidence type="ECO:0000256" key="11">
    <source>
        <dbReference type="RuleBase" id="RU367069"/>
    </source>
</evidence>
<dbReference type="GO" id="GO:0005743">
    <property type="term" value="C:mitochondrial inner membrane"/>
    <property type="evidence" value="ECO:0007669"/>
    <property type="project" value="UniProtKB-SubCell"/>
</dbReference>
<dbReference type="NCBIfam" id="TIGR00562">
    <property type="entry name" value="proto_IX_ox"/>
    <property type="match status" value="1"/>
</dbReference>
<keyword evidence="7 11" id="KW-0560">Oxidoreductase</keyword>
<sequence>MQSYSGNALARQSVPIKPIRRRTPRLNLIRSLPSPRFFVTSPSSSQRHDHPYHTLAILGGGLSGLSTAHYFLRTLSPSLRDQTRIVVLEKEERVGGWCRAVRIQNGRRLGENEKPEGTEDLLVFETGPRSVRPVGLLGWLTIEMAHELGLTPSIVTVPKSAPSARNRFIYTGHRSSTSISPILKAALPTIPSALLEPFRPRSPLHDDPSGLADESVDSFIARRFGRRLADELASAGIHGIYAGDTRRLSVRAVLPALWELEKEWGSVVIGALFGSFARRRGWKKNSPWRMRQQAETEEMERVKERIRAKGGEALVEDMEKASVWGVKGGLQVVTETLREKLEAEGVEFWMGEKGKVEHVEKVDGGWQIRTSSGALDASQLVTTIPQLLPSSLAPPALPATTVSVVNLAFEKPAPGSPPLHPAGFGYLIPRTVPSSLNPHRALGVIFDSDVMPDVDSSSSLGLTKLSLLLGGSYWLDRHPPPQPSHDDLVNAALETLRLHFPDRPIPKPVHAFTHTHVNCIPQVPPGFMPSFRAFGDRLREAGNVAVVGGGFAAVGVNGCVKAAWEVGSAMAQAVNAQAGGKEGEGEEKVREAVARTVKTGTEMWEL</sequence>
<evidence type="ECO:0000256" key="3">
    <source>
        <dbReference type="ARBA" id="ARBA00010551"/>
    </source>
</evidence>
<evidence type="ECO:0000256" key="1">
    <source>
        <dbReference type="ARBA" id="ARBA00002600"/>
    </source>
</evidence>
<evidence type="ECO:0000256" key="9">
    <source>
        <dbReference type="ARBA" id="ARBA00023244"/>
    </source>
</evidence>
<evidence type="ECO:0000256" key="5">
    <source>
        <dbReference type="ARBA" id="ARBA00022630"/>
    </source>
</evidence>
<evidence type="ECO:0000256" key="4">
    <source>
        <dbReference type="ARBA" id="ARBA00012867"/>
    </source>
</evidence>
<comment type="cofactor">
    <cofactor evidence="11">
        <name>FAD</name>
        <dbReference type="ChEBI" id="CHEBI:57692"/>
    </cofactor>
    <text evidence="11">Binds 1 FAD per subunit.</text>
</comment>
<dbReference type="EC" id="1.3.3.4" evidence="4 11"/>
<feature type="domain" description="Amine oxidase" evidence="12">
    <location>
        <begin position="62"/>
        <end position="565"/>
    </location>
</feature>
<organism evidence="13">
    <name type="scientific">Rhodotorula toruloides</name>
    <name type="common">Yeast</name>
    <name type="synonym">Rhodosporidium toruloides</name>
    <dbReference type="NCBI Taxonomy" id="5286"/>
    <lineage>
        <taxon>Eukaryota</taxon>
        <taxon>Fungi</taxon>
        <taxon>Dikarya</taxon>
        <taxon>Basidiomycota</taxon>
        <taxon>Pucciniomycotina</taxon>
        <taxon>Microbotryomycetes</taxon>
        <taxon>Sporidiobolales</taxon>
        <taxon>Sporidiobolaceae</taxon>
        <taxon>Rhodotorula</taxon>
    </lineage>
</organism>
<dbReference type="GO" id="GO:0006782">
    <property type="term" value="P:protoporphyrinogen IX biosynthetic process"/>
    <property type="evidence" value="ECO:0007669"/>
    <property type="project" value="UniProtKB-UniRule"/>
</dbReference>
<proteinExistence type="inferred from homology"/>
<evidence type="ECO:0000256" key="7">
    <source>
        <dbReference type="ARBA" id="ARBA00023002"/>
    </source>
</evidence>
<comment type="pathway">
    <text evidence="2 11">Porphyrin-containing compound metabolism; protoporphyrin-IX biosynthesis; protoporphyrin-IX from protoporphyrinogen-IX: step 1/1.</text>
</comment>
<dbReference type="InterPro" id="IPR050464">
    <property type="entry name" value="Zeta_carotene_desat/Oxidored"/>
</dbReference>
<keyword evidence="9 11" id="KW-0627">Porphyrin biosynthesis</keyword>
<dbReference type="SUPFAM" id="SSF54373">
    <property type="entry name" value="FAD-linked reductases, C-terminal domain"/>
    <property type="match status" value="1"/>
</dbReference>
<dbReference type="PANTHER" id="PTHR42923:SF3">
    <property type="entry name" value="PROTOPORPHYRINOGEN OXIDASE"/>
    <property type="match status" value="1"/>
</dbReference>
<keyword evidence="8 11" id="KW-0350">Heme biosynthesis</keyword>
<evidence type="ECO:0000256" key="10">
    <source>
        <dbReference type="ARBA" id="ARBA00047554"/>
    </source>
</evidence>
<comment type="function">
    <text evidence="1 11">Catalyzes the 6-electron oxidation of protoporphyrinogen-IX to form protoporphyrin-IX.</text>
</comment>
<dbReference type="InterPro" id="IPR004572">
    <property type="entry name" value="Protoporphyrinogen_oxidase"/>
</dbReference>
<dbReference type="SUPFAM" id="SSF51905">
    <property type="entry name" value="FAD/NAD(P)-binding domain"/>
    <property type="match status" value="1"/>
</dbReference>